<feature type="region of interest" description="Disordered" evidence="1">
    <location>
        <begin position="272"/>
        <end position="328"/>
    </location>
</feature>
<keyword evidence="3" id="KW-1185">Reference proteome</keyword>
<gene>
    <name evidence="2" type="ORF">TRAPUB_5940</name>
</gene>
<evidence type="ECO:0000313" key="3">
    <source>
        <dbReference type="Proteomes" id="UP000184267"/>
    </source>
</evidence>
<dbReference type="GO" id="GO:0003677">
    <property type="term" value="F:DNA binding"/>
    <property type="evidence" value="ECO:0007669"/>
    <property type="project" value="TreeGrafter"/>
</dbReference>
<feature type="compositionally biased region" description="Polar residues" evidence="1">
    <location>
        <begin position="273"/>
        <end position="284"/>
    </location>
</feature>
<dbReference type="OrthoDB" id="5572844at2759"/>
<dbReference type="Pfam" id="PF09729">
    <property type="entry name" value="Gti1_Pac2"/>
    <property type="match status" value="1"/>
</dbReference>
<accession>A0A1M2W757</accession>
<evidence type="ECO:0000313" key="2">
    <source>
        <dbReference type="EMBL" id="OJT15612.1"/>
    </source>
</evidence>
<feature type="compositionally biased region" description="Low complexity" evidence="1">
    <location>
        <begin position="311"/>
        <end position="323"/>
    </location>
</feature>
<dbReference type="OMA" id="DCHTPPT"/>
<comment type="caution">
    <text evidence="2">The sequence shown here is derived from an EMBL/GenBank/DDBJ whole genome shotgun (WGS) entry which is preliminary data.</text>
</comment>
<feature type="region of interest" description="Disordered" evidence="1">
    <location>
        <begin position="201"/>
        <end position="251"/>
    </location>
</feature>
<proteinExistence type="predicted"/>
<dbReference type="Proteomes" id="UP000184267">
    <property type="component" value="Unassembled WGS sequence"/>
</dbReference>
<protein>
    <submittedName>
        <fullName evidence="2">Global transcription regulator sge1</fullName>
    </submittedName>
</protein>
<dbReference type="PANTHER" id="PTHR28027">
    <property type="entry name" value="TRANSCRIPTIONAL REGULATOR MIT1"/>
    <property type="match status" value="1"/>
</dbReference>
<dbReference type="AlphaFoldDB" id="A0A1M2W757"/>
<evidence type="ECO:0000256" key="1">
    <source>
        <dbReference type="SAM" id="MobiDB-lite"/>
    </source>
</evidence>
<sequence length="443" mass="48656">MSRPLAAAPPKADILRGWIKTTKDAILVFEATRVGIVPRVTRRFHDLEKRSIIQSGAILVFTEEESGIKRWTDPFLWSASRMQGNFLMYREREDEYAPEAASPYQCSAVPSPDDIAERQADADLEHYILGSWNKGKGLKKNGLMKKTISMSIEGTTYHLVSYYYPSDVRCGALQTPSSMPALACLDISPVIMKSLTQFRQPPVLGKSKRSRPTRSNSVRGAAKKSRPTGLVLDTRSAPYPSPPRASYPSPHTSVFTHEHYYESGVAAAPITWSPPTQSIPSSPDSFVMPQPSPVSPLEFDYSNHYRDDSASDTSSTSSIGSLSREASLRDDSARALSSHSARTVAINIAWHEPRVAAPSSMYTLPIPALHPDLYNPSGAATYEAQLAPHSSELLHSWRPIIEEARMLTGAAPCPERAYASAVPGIDCHTPPTSAYFAGPMYHH</sequence>
<dbReference type="EMBL" id="MNAD01000147">
    <property type="protein sequence ID" value="OJT15612.1"/>
    <property type="molecule type" value="Genomic_DNA"/>
</dbReference>
<organism evidence="2 3">
    <name type="scientific">Trametes pubescens</name>
    <name type="common">White-rot fungus</name>
    <dbReference type="NCBI Taxonomy" id="154538"/>
    <lineage>
        <taxon>Eukaryota</taxon>
        <taxon>Fungi</taxon>
        <taxon>Dikarya</taxon>
        <taxon>Basidiomycota</taxon>
        <taxon>Agaricomycotina</taxon>
        <taxon>Agaricomycetes</taxon>
        <taxon>Polyporales</taxon>
        <taxon>Polyporaceae</taxon>
        <taxon>Trametes</taxon>
    </lineage>
</organism>
<dbReference type="InterPro" id="IPR018608">
    <property type="entry name" value="Gti1/Pac2"/>
</dbReference>
<reference evidence="2 3" key="1">
    <citation type="submission" date="2016-10" db="EMBL/GenBank/DDBJ databases">
        <title>Genome sequence of the basidiomycete white-rot fungus Trametes pubescens.</title>
        <authorList>
            <person name="Makela M.R."/>
            <person name="Granchi Z."/>
            <person name="Peng M."/>
            <person name="De Vries R.P."/>
            <person name="Grigoriev I."/>
            <person name="Riley R."/>
            <person name="Hilden K."/>
        </authorList>
    </citation>
    <scope>NUCLEOTIDE SEQUENCE [LARGE SCALE GENOMIC DNA]</scope>
    <source>
        <strain evidence="2 3">FBCC735</strain>
    </source>
</reference>
<dbReference type="PANTHER" id="PTHR28027:SF2">
    <property type="entry name" value="TRANSCRIPTIONAL REGULATOR MIT1"/>
    <property type="match status" value="1"/>
</dbReference>
<name>A0A1M2W757_TRAPU</name>